<dbReference type="EMBL" id="QZWG01000018">
    <property type="protein sequence ID" value="RZB50211.1"/>
    <property type="molecule type" value="Genomic_DNA"/>
</dbReference>
<name>A0A445FMX3_GLYSO</name>
<accession>A0A445FMX3</accession>
<protein>
    <submittedName>
        <fullName evidence="2">Uncharacterized protein</fullName>
    </submittedName>
</protein>
<keyword evidence="1" id="KW-1133">Transmembrane helix</keyword>
<keyword evidence="1" id="KW-0812">Transmembrane</keyword>
<gene>
    <name evidence="2" type="ORF">D0Y65_047228</name>
</gene>
<dbReference type="PANTHER" id="PTHR34064">
    <property type="entry name" value="OS04G0672300 PROTEIN"/>
    <property type="match status" value="1"/>
</dbReference>
<dbReference type="AlphaFoldDB" id="A0A445FMX3"/>
<comment type="caution">
    <text evidence="2">The sequence shown here is derived from an EMBL/GenBank/DDBJ whole genome shotgun (WGS) entry which is preliminary data.</text>
</comment>
<reference evidence="2 3" key="1">
    <citation type="submission" date="2018-09" db="EMBL/GenBank/DDBJ databases">
        <title>A high-quality reference genome of wild soybean provides a powerful tool to mine soybean genomes.</title>
        <authorList>
            <person name="Xie M."/>
            <person name="Chung C.Y.L."/>
            <person name="Li M.-W."/>
            <person name="Wong F.-L."/>
            <person name="Chan T.-F."/>
            <person name="Lam H.-M."/>
        </authorList>
    </citation>
    <scope>NUCLEOTIDE SEQUENCE [LARGE SCALE GENOMIC DNA]</scope>
    <source>
        <strain evidence="3">cv. W05</strain>
        <tissue evidence="2">Hypocotyl of etiolated seedlings</tissue>
    </source>
</reference>
<feature type="transmembrane region" description="Helical" evidence="1">
    <location>
        <begin position="227"/>
        <end position="247"/>
    </location>
</feature>
<evidence type="ECO:0000313" key="2">
    <source>
        <dbReference type="EMBL" id="RZB50211.1"/>
    </source>
</evidence>
<dbReference type="PANTHER" id="PTHR34064:SF5">
    <property type="entry name" value="PROTEIN, PUTATIVE-RELATED"/>
    <property type="match status" value="1"/>
</dbReference>
<proteinExistence type="predicted"/>
<keyword evidence="1" id="KW-0472">Membrane</keyword>
<evidence type="ECO:0000256" key="1">
    <source>
        <dbReference type="SAM" id="Phobius"/>
    </source>
</evidence>
<dbReference type="Proteomes" id="UP000289340">
    <property type="component" value="Chromosome 18"/>
</dbReference>
<organism evidence="2 3">
    <name type="scientific">Glycine soja</name>
    <name type="common">Wild soybean</name>
    <dbReference type="NCBI Taxonomy" id="3848"/>
    <lineage>
        <taxon>Eukaryota</taxon>
        <taxon>Viridiplantae</taxon>
        <taxon>Streptophyta</taxon>
        <taxon>Embryophyta</taxon>
        <taxon>Tracheophyta</taxon>
        <taxon>Spermatophyta</taxon>
        <taxon>Magnoliopsida</taxon>
        <taxon>eudicotyledons</taxon>
        <taxon>Gunneridae</taxon>
        <taxon>Pentapetalae</taxon>
        <taxon>rosids</taxon>
        <taxon>fabids</taxon>
        <taxon>Fabales</taxon>
        <taxon>Fabaceae</taxon>
        <taxon>Papilionoideae</taxon>
        <taxon>50 kb inversion clade</taxon>
        <taxon>NPAAA clade</taxon>
        <taxon>indigoferoid/millettioid clade</taxon>
        <taxon>Phaseoleae</taxon>
        <taxon>Glycine</taxon>
        <taxon>Glycine subgen. Soja</taxon>
    </lineage>
</organism>
<evidence type="ECO:0000313" key="3">
    <source>
        <dbReference type="Proteomes" id="UP000289340"/>
    </source>
</evidence>
<sequence length="259" mass="28802">MAVDSFFQMHGLSSMLFRSRKKEHQIREFVDGNGNVAVGLKLHNKPSNDGLNRQFPLEIPPILFEETSLPAGLHGSHTKDVYSISVLPEEDENANCASPLPFLSILGVPNQVKSPMCLDDPINCQNCIDFQMKNAGVYSQCIIDIPSVNGNSVSPESYEEAVEGFKTGNSPTSVLWRESSFKAGKLMQSLVNVSNPRDKPVSEKLHDLPSNRWRKYKRAASFDSRKVALLFSILSSFGTLVLIYLTLRVRQRADGFALI</sequence>
<keyword evidence="3" id="KW-1185">Reference proteome</keyword>